<keyword evidence="1" id="KW-0472">Membrane</keyword>
<dbReference type="GO" id="GO:0022857">
    <property type="term" value="F:transmembrane transporter activity"/>
    <property type="evidence" value="ECO:0007669"/>
    <property type="project" value="UniProtKB-UniRule"/>
</dbReference>
<feature type="transmembrane region" description="Helical" evidence="1">
    <location>
        <begin position="228"/>
        <end position="251"/>
    </location>
</feature>
<feature type="transmembrane region" description="Helical" evidence="1">
    <location>
        <begin position="119"/>
        <end position="138"/>
    </location>
</feature>
<keyword evidence="1" id="KW-1133">Transmembrane helix</keyword>
<organism evidence="2 3">
    <name type="scientific">Rhodococcus pyridinivorans AK37</name>
    <dbReference type="NCBI Taxonomy" id="1114960"/>
    <lineage>
        <taxon>Bacteria</taxon>
        <taxon>Bacillati</taxon>
        <taxon>Actinomycetota</taxon>
        <taxon>Actinomycetes</taxon>
        <taxon>Mycobacteriales</taxon>
        <taxon>Nocardiaceae</taxon>
        <taxon>Rhodococcus</taxon>
    </lineage>
</organism>
<proteinExistence type="inferred from homology"/>
<keyword evidence="1" id="KW-0812">Transmembrane</keyword>
<protein>
    <recommendedName>
        <fullName evidence="1">Probable queuosine precursor transporter</fullName>
        <shortName evidence="1">Q precursor transporter</shortName>
    </recommendedName>
</protein>
<dbReference type="Pfam" id="PF02592">
    <property type="entry name" value="Vut_1"/>
    <property type="match status" value="1"/>
</dbReference>
<dbReference type="HAMAP" id="MF_02088">
    <property type="entry name" value="Q_prec_transport"/>
    <property type="match status" value="1"/>
</dbReference>
<feature type="transmembrane region" description="Helical" evidence="1">
    <location>
        <begin position="194"/>
        <end position="222"/>
    </location>
</feature>
<name>H0JS77_9NOCA</name>
<evidence type="ECO:0000313" key="2">
    <source>
        <dbReference type="EMBL" id="EHK83317.1"/>
    </source>
</evidence>
<feature type="transmembrane region" description="Helical" evidence="1">
    <location>
        <begin position="51"/>
        <end position="73"/>
    </location>
</feature>
<reference evidence="2 3" key="1">
    <citation type="submission" date="2011-12" db="EMBL/GenBank/DDBJ databases">
        <authorList>
            <person name="Kriszt B."/>
            <person name="Tancsics A."/>
            <person name="Cserhati M."/>
            <person name="Toth A."/>
            <person name="Nagy I."/>
            <person name="Horvath B."/>
            <person name="Tamura T."/>
            <person name="Kukolya J."/>
            <person name="Szoboszlay S."/>
        </authorList>
    </citation>
    <scope>NUCLEOTIDE SEQUENCE [LARGE SCALE GENOMIC DNA]</scope>
    <source>
        <strain evidence="2 3">AK37</strain>
    </source>
</reference>
<sequence length="265" mass="29078">MFAHVQTVRNFVITPRRCLDVRVTEHGSNTSPALFDHAAFARVGRSPYTGIVVLFTAVLMISNISATKGIAFFTGSELTVGPLQILPIITDGGFFLFPLAYILGDVLSEVYGFAATRRAVFYGFGAVALSALCFWITQQLPPADFYAGQESFENVLGVVPRMLIAGFAGYAVGQLLNSYVLVRIKERTREKHLWARLIGSTVVGEFADTLIFCSIAAGAIGITTWADFVNFVIVGFLWKTLVEIVVLPVTYRVIAYVKKREPSYA</sequence>
<evidence type="ECO:0000256" key="1">
    <source>
        <dbReference type="HAMAP-Rule" id="MF_02088"/>
    </source>
</evidence>
<keyword evidence="1" id="KW-0813">Transport</keyword>
<comment type="similarity">
    <text evidence="1">Belongs to the vitamin uptake transporter (VUT/ECF) (TC 2.A.88) family. Q precursor transporter subfamily.</text>
</comment>
<dbReference type="PANTHER" id="PTHR34300">
    <property type="entry name" value="QUEUOSINE PRECURSOR TRANSPORTER-RELATED"/>
    <property type="match status" value="1"/>
</dbReference>
<keyword evidence="1" id="KW-1003">Cell membrane</keyword>
<dbReference type="PATRIC" id="fig|1114960.4.peg.2617"/>
<feature type="transmembrane region" description="Helical" evidence="1">
    <location>
        <begin position="158"/>
        <end position="182"/>
    </location>
</feature>
<accession>H0JS77</accession>
<evidence type="ECO:0000313" key="3">
    <source>
        <dbReference type="Proteomes" id="UP000005064"/>
    </source>
</evidence>
<feature type="transmembrane region" description="Helical" evidence="1">
    <location>
        <begin position="85"/>
        <end position="107"/>
    </location>
</feature>
<gene>
    <name evidence="2" type="ORF">AK37_12814</name>
</gene>
<dbReference type="AlphaFoldDB" id="H0JS77"/>
<dbReference type="NCBIfam" id="TIGR00697">
    <property type="entry name" value="queuosine precursor transporter"/>
    <property type="match status" value="1"/>
</dbReference>
<dbReference type="EMBL" id="AHBW01000041">
    <property type="protein sequence ID" value="EHK83317.1"/>
    <property type="molecule type" value="Genomic_DNA"/>
</dbReference>
<dbReference type="PANTHER" id="PTHR34300:SF2">
    <property type="entry name" value="QUEUOSINE PRECURSOR TRANSPORTER-RELATED"/>
    <property type="match status" value="1"/>
</dbReference>
<comment type="subcellular location">
    <subcellularLocation>
        <location evidence="1">Cell membrane</location>
        <topology evidence="1">Multi-pass membrane protein</topology>
    </subcellularLocation>
</comment>
<dbReference type="GO" id="GO:0005886">
    <property type="term" value="C:plasma membrane"/>
    <property type="evidence" value="ECO:0007669"/>
    <property type="project" value="UniProtKB-SubCell"/>
</dbReference>
<comment type="function">
    <text evidence="1">Involved in the import of queuosine (Q) precursors, required for Q precursor salvage.</text>
</comment>
<comment type="caution">
    <text evidence="2">The sequence shown here is derived from an EMBL/GenBank/DDBJ whole genome shotgun (WGS) entry which is preliminary data.</text>
</comment>
<dbReference type="InterPro" id="IPR003744">
    <property type="entry name" value="YhhQ"/>
</dbReference>
<dbReference type="Proteomes" id="UP000005064">
    <property type="component" value="Unassembled WGS sequence"/>
</dbReference>